<feature type="compositionally biased region" description="Low complexity" evidence="3">
    <location>
        <begin position="426"/>
        <end position="445"/>
    </location>
</feature>
<feature type="region of interest" description="Disordered" evidence="3">
    <location>
        <begin position="356"/>
        <end position="445"/>
    </location>
</feature>
<comment type="caution">
    <text evidence="5">The sequence shown here is derived from an EMBL/GenBank/DDBJ whole genome shotgun (WGS) entry which is preliminary data.</text>
</comment>
<feature type="compositionally biased region" description="Basic and acidic residues" evidence="3">
    <location>
        <begin position="696"/>
        <end position="713"/>
    </location>
</feature>
<dbReference type="CDD" id="cd02859">
    <property type="entry name" value="E_set_AMPKbeta_like_N"/>
    <property type="match status" value="1"/>
</dbReference>
<evidence type="ECO:0000313" key="5">
    <source>
        <dbReference type="EMBL" id="KAK7462409.1"/>
    </source>
</evidence>
<dbReference type="InterPro" id="IPR006828">
    <property type="entry name" value="ASC_dom"/>
</dbReference>
<feature type="compositionally biased region" description="Basic and acidic residues" evidence="3">
    <location>
        <begin position="551"/>
        <end position="565"/>
    </location>
</feature>
<keyword evidence="6" id="KW-1185">Reference proteome</keyword>
<comment type="similarity">
    <text evidence="2">Belongs to the CRP1/MDG1 family.</text>
</comment>
<dbReference type="SUPFAM" id="SSF160219">
    <property type="entry name" value="AMPKBI-like"/>
    <property type="match status" value="1"/>
</dbReference>
<dbReference type="InterPro" id="IPR032640">
    <property type="entry name" value="AMPK1_CBM"/>
</dbReference>
<gene>
    <name evidence="5" type="primary">GAL83_1</name>
    <name evidence="5" type="ORF">VKT23_008008</name>
</gene>
<evidence type="ECO:0000313" key="6">
    <source>
        <dbReference type="Proteomes" id="UP001498398"/>
    </source>
</evidence>
<feature type="region of interest" description="Disordered" evidence="3">
    <location>
        <begin position="228"/>
        <end position="270"/>
    </location>
</feature>
<comment type="similarity">
    <text evidence="1">Belongs to the 5'-AMP-activated protein kinase beta subunit family.</text>
</comment>
<reference evidence="5 6" key="1">
    <citation type="submission" date="2024-01" db="EMBL/GenBank/DDBJ databases">
        <title>A draft genome for the cacao thread blight pathogen Marasmiellus scandens.</title>
        <authorList>
            <person name="Baruah I.K."/>
            <person name="Leung J."/>
            <person name="Bukari Y."/>
            <person name="Amoako-Attah I."/>
            <person name="Meinhardt L.W."/>
            <person name="Bailey B.A."/>
            <person name="Cohen S.P."/>
        </authorList>
    </citation>
    <scope>NUCLEOTIDE SEQUENCE [LARGE SCALE GENOMIC DNA]</scope>
    <source>
        <strain evidence="5 6">GH-19</strain>
    </source>
</reference>
<feature type="compositionally biased region" description="Polar residues" evidence="3">
    <location>
        <begin position="103"/>
        <end position="126"/>
    </location>
</feature>
<dbReference type="SUPFAM" id="SSF81296">
    <property type="entry name" value="E set domains"/>
    <property type="match status" value="1"/>
</dbReference>
<dbReference type="InterPro" id="IPR014756">
    <property type="entry name" value="Ig_E-set"/>
</dbReference>
<feature type="compositionally biased region" description="Basic and acidic residues" evidence="3">
    <location>
        <begin position="241"/>
        <end position="260"/>
    </location>
</feature>
<evidence type="ECO:0000256" key="2">
    <source>
        <dbReference type="ARBA" id="ARBA00038216"/>
    </source>
</evidence>
<feature type="compositionally biased region" description="Basic and acidic residues" evidence="3">
    <location>
        <begin position="359"/>
        <end position="380"/>
    </location>
</feature>
<accession>A0ABR1JQ81</accession>
<sequence length="846" mass="91119">MGNSQSSTPTEQTSSTSRSPGPGSVHPSLRQKKKSLELPDLALALTTQSPYSGYRGRSPAPPKSASIPIPGNADGRQRTPRDKDRDRDRDRIRDRDGEGGRGTQTQEVFAVQPSSTMEAHLNPSTRKSAKERDRERESPHRRGRPRVAGYGYTYGYVPSNLSLVTTMTTSSNSNSETLEQNTTSMPNAPPPSLSASPALGDVDLPSPLVVRSSLPLALPRTLTHPTSLALQEEDEEEEIEHVEHVAPRSRKNSDRARDESGEADESEADVMTKISWRGGGYKVFLARAGDNDWRGRTEMLLESSPAPTQPPIFATTIPLPPGTHYFRYLVDDQWRVSDDYQAAVDETGNLTNYLEVFSSEDHSRKNSESRESNSGKDREMGVVQSTTSRAREREREKGSSSRTRRGQPGDSPGEEDIGKLLSLDLPTPGETSSTTPGTITGISPSGSMALATPVIIHSNADGFPLTSHGHGNGHGHSQGQEIGLGIDLAAVGTARVVEPHNMDDKVPRVRPPGYGYGYSFWSGSSTNDGEVEVVGGPGTSPESASSMRSSRGKESGEGGDEEGKKGRCGMRAVPLPPGGGGGKGKLLSKAKSKSKVKYDPRWTTEIPLELVEAAREEEDYLAWQAENNQNHGRGSHTRVNGFVPVPNIPPAPGLPRYLDKLILNTPSHPRNVIGLGGLGSPVYTTVPPPSSSMENGDTRRTLRERKSRDKDRLGLSTMAESVAEDVVASLPLPITTASGTDVTAAIPEGLPKVFHGHVQRHASHSHSHHNGSTLAVLAVPTTLPAHALELQGDIHIADDPSMLPVPSHVVIHHLCTSAIRNGVLAIGETVRYRKKFVTTVYYKPAS</sequence>
<dbReference type="SMART" id="SM01010">
    <property type="entry name" value="AMPKBI"/>
    <property type="match status" value="1"/>
</dbReference>
<feature type="compositionally biased region" description="Basic and acidic residues" evidence="3">
    <location>
        <begin position="128"/>
        <end position="140"/>
    </location>
</feature>
<dbReference type="Proteomes" id="UP001498398">
    <property type="component" value="Unassembled WGS sequence"/>
</dbReference>
<dbReference type="Pfam" id="PF04739">
    <property type="entry name" value="AMPKBI"/>
    <property type="match status" value="1"/>
</dbReference>
<dbReference type="Pfam" id="PF16561">
    <property type="entry name" value="AMPK1_CBM"/>
    <property type="match status" value="1"/>
</dbReference>
<protein>
    <submittedName>
        <fullName evidence="5">Galactose metabolism-related protein</fullName>
    </submittedName>
</protein>
<dbReference type="Gene3D" id="2.60.40.10">
    <property type="entry name" value="Immunoglobulins"/>
    <property type="match status" value="1"/>
</dbReference>
<proteinExistence type="inferred from homology"/>
<feature type="compositionally biased region" description="Low complexity" evidence="3">
    <location>
        <begin position="540"/>
        <end position="549"/>
    </location>
</feature>
<dbReference type="Gene3D" id="6.20.250.60">
    <property type="match status" value="1"/>
</dbReference>
<evidence type="ECO:0000256" key="3">
    <source>
        <dbReference type="SAM" id="MobiDB-lite"/>
    </source>
</evidence>
<feature type="compositionally biased region" description="Acidic residues" evidence="3">
    <location>
        <begin position="231"/>
        <end position="240"/>
    </location>
</feature>
<dbReference type="InterPro" id="IPR050827">
    <property type="entry name" value="CRP1_MDG1_kinase"/>
</dbReference>
<feature type="compositionally biased region" description="Basic and acidic residues" evidence="3">
    <location>
        <begin position="389"/>
        <end position="399"/>
    </location>
</feature>
<dbReference type="EMBL" id="JBANRG010000011">
    <property type="protein sequence ID" value="KAK7462409.1"/>
    <property type="molecule type" value="Genomic_DNA"/>
</dbReference>
<evidence type="ECO:0000256" key="1">
    <source>
        <dbReference type="ARBA" id="ARBA00010926"/>
    </source>
</evidence>
<feature type="compositionally biased region" description="Low complexity" evidence="3">
    <location>
        <begin position="167"/>
        <end position="184"/>
    </location>
</feature>
<feature type="compositionally biased region" description="Basic and acidic residues" evidence="3">
    <location>
        <begin position="75"/>
        <end position="99"/>
    </location>
</feature>
<feature type="domain" description="Association with the SNF1 complex (ASC)" evidence="4">
    <location>
        <begin position="595"/>
        <end position="845"/>
    </location>
</feature>
<dbReference type="InterPro" id="IPR037256">
    <property type="entry name" value="ASC_dom_sf"/>
</dbReference>
<evidence type="ECO:0000259" key="4">
    <source>
        <dbReference type="SMART" id="SM01010"/>
    </source>
</evidence>
<dbReference type="PANTHER" id="PTHR10343:SF81">
    <property type="entry name" value="CRUCIFORM DNA-RECOGNIZING PROTEIN 1-RELATED"/>
    <property type="match status" value="1"/>
</dbReference>
<dbReference type="InterPro" id="IPR013783">
    <property type="entry name" value="Ig-like_fold"/>
</dbReference>
<feature type="region of interest" description="Disordered" evidence="3">
    <location>
        <begin position="529"/>
        <end position="588"/>
    </location>
</feature>
<organism evidence="5 6">
    <name type="scientific">Marasmiellus scandens</name>
    <dbReference type="NCBI Taxonomy" id="2682957"/>
    <lineage>
        <taxon>Eukaryota</taxon>
        <taxon>Fungi</taxon>
        <taxon>Dikarya</taxon>
        <taxon>Basidiomycota</taxon>
        <taxon>Agaricomycotina</taxon>
        <taxon>Agaricomycetes</taxon>
        <taxon>Agaricomycetidae</taxon>
        <taxon>Agaricales</taxon>
        <taxon>Marasmiineae</taxon>
        <taxon>Omphalotaceae</taxon>
        <taxon>Marasmiellus</taxon>
    </lineage>
</organism>
<feature type="compositionally biased region" description="Low complexity" evidence="3">
    <location>
        <begin position="1"/>
        <end position="24"/>
    </location>
</feature>
<feature type="region of interest" description="Disordered" evidence="3">
    <location>
        <begin position="1"/>
        <end position="152"/>
    </location>
</feature>
<feature type="region of interest" description="Disordered" evidence="3">
    <location>
        <begin position="167"/>
        <end position="199"/>
    </location>
</feature>
<feature type="region of interest" description="Disordered" evidence="3">
    <location>
        <begin position="685"/>
        <end position="713"/>
    </location>
</feature>
<name>A0ABR1JQ81_9AGAR</name>
<dbReference type="PANTHER" id="PTHR10343">
    <property type="entry name" value="5'-AMP-ACTIVATED PROTEIN KINASE , BETA SUBUNIT"/>
    <property type="match status" value="1"/>
</dbReference>